<organism evidence="1 2">
    <name type="scientific">Methanobrevibacter arboriphilus</name>
    <dbReference type="NCBI Taxonomy" id="39441"/>
    <lineage>
        <taxon>Archaea</taxon>
        <taxon>Methanobacteriati</taxon>
        <taxon>Methanobacteriota</taxon>
        <taxon>Methanomada group</taxon>
        <taxon>Methanobacteria</taxon>
        <taxon>Methanobacteriales</taxon>
        <taxon>Methanobacteriaceae</taxon>
        <taxon>Methanobrevibacter</taxon>
    </lineage>
</organism>
<reference evidence="1" key="1">
    <citation type="submission" date="2019-06" db="EMBL/GenBank/DDBJ databases">
        <title>Complete genome sequence of Methanobrevibacter arboriphilus strain SA.</title>
        <authorList>
            <person name="Asakawa S."/>
        </authorList>
    </citation>
    <scope>NUCLEOTIDE SEQUENCE</scope>
    <source>
        <strain evidence="1">SA</strain>
    </source>
</reference>
<name>A0ACA8R685_METAZ</name>
<evidence type="ECO:0000313" key="2">
    <source>
        <dbReference type="Proteomes" id="UP000825015"/>
    </source>
</evidence>
<protein>
    <submittedName>
        <fullName evidence="1">Uncharacterized protein</fullName>
    </submittedName>
</protein>
<keyword evidence="2" id="KW-1185">Reference proteome</keyword>
<gene>
    <name evidence="1" type="ORF">MarbSA_16790</name>
</gene>
<dbReference type="EMBL" id="AP019779">
    <property type="protein sequence ID" value="BBL62639.1"/>
    <property type="molecule type" value="Genomic_DNA"/>
</dbReference>
<dbReference type="Proteomes" id="UP000825015">
    <property type="component" value="Chromosome"/>
</dbReference>
<sequence>MLINKIKIIMMELIGKTVNMKEEMRKTSLTFSSNINYLLNNIYNYLILKEVL</sequence>
<accession>A0ACA8R685</accession>
<evidence type="ECO:0000313" key="1">
    <source>
        <dbReference type="EMBL" id="BBL62639.1"/>
    </source>
</evidence>
<proteinExistence type="predicted"/>